<sequence>MADFLAINTVRPDFIVIVVLYWSLRYGRLIGIVFGFLIGLLVDLSGTASFFGLSPLTYSITGYLGGSLMGKYSTMGLLYFSLAWIGVLAFSFLIFSMVQYQHIFGVNTFLFWSKWIATSFYTLCFAGILQFIYPIHKTQ</sequence>
<keyword evidence="6 7" id="KW-0472">Membrane</keyword>
<keyword evidence="5 7" id="KW-1133">Transmembrane helix</keyword>
<evidence type="ECO:0000256" key="5">
    <source>
        <dbReference type="ARBA" id="ARBA00022989"/>
    </source>
</evidence>
<proteinExistence type="predicted"/>
<feature type="transmembrane region" description="Helical" evidence="7">
    <location>
        <begin position="112"/>
        <end position="133"/>
    </location>
</feature>
<evidence type="ECO:0000256" key="4">
    <source>
        <dbReference type="ARBA" id="ARBA00022960"/>
    </source>
</evidence>
<evidence type="ECO:0000256" key="1">
    <source>
        <dbReference type="ARBA" id="ARBA00004651"/>
    </source>
</evidence>
<organism evidence="8">
    <name type="scientific">marine metagenome</name>
    <dbReference type="NCBI Taxonomy" id="408172"/>
    <lineage>
        <taxon>unclassified sequences</taxon>
        <taxon>metagenomes</taxon>
        <taxon>ecological metagenomes</taxon>
    </lineage>
</organism>
<evidence type="ECO:0000256" key="3">
    <source>
        <dbReference type="ARBA" id="ARBA00022692"/>
    </source>
</evidence>
<dbReference type="EMBL" id="UINC01002131">
    <property type="protein sequence ID" value="SUZ93254.1"/>
    <property type="molecule type" value="Genomic_DNA"/>
</dbReference>
<accession>A0A381RPS8</accession>
<evidence type="ECO:0008006" key="9">
    <source>
        <dbReference type="Google" id="ProtNLM"/>
    </source>
</evidence>
<reference evidence="8" key="1">
    <citation type="submission" date="2018-05" db="EMBL/GenBank/DDBJ databases">
        <authorList>
            <person name="Lanie J.A."/>
            <person name="Ng W.-L."/>
            <person name="Kazmierczak K.M."/>
            <person name="Andrzejewski T.M."/>
            <person name="Davidsen T.M."/>
            <person name="Wayne K.J."/>
            <person name="Tettelin H."/>
            <person name="Glass J.I."/>
            <person name="Rusch D."/>
            <person name="Podicherti R."/>
            <person name="Tsui H.-C.T."/>
            <person name="Winkler M.E."/>
        </authorList>
    </citation>
    <scope>NUCLEOTIDE SEQUENCE</scope>
</reference>
<dbReference type="NCBIfam" id="TIGR03426">
    <property type="entry name" value="shape_MreD"/>
    <property type="match status" value="1"/>
</dbReference>
<protein>
    <recommendedName>
        <fullName evidence="9">Rod shape-determining protein MreD</fullName>
    </recommendedName>
</protein>
<feature type="transmembrane region" description="Helical" evidence="7">
    <location>
        <begin position="29"/>
        <end position="56"/>
    </location>
</feature>
<dbReference type="InterPro" id="IPR007227">
    <property type="entry name" value="Cell_shape_determining_MreD"/>
</dbReference>
<evidence type="ECO:0000256" key="2">
    <source>
        <dbReference type="ARBA" id="ARBA00022475"/>
    </source>
</evidence>
<dbReference type="Pfam" id="PF04093">
    <property type="entry name" value="MreD"/>
    <property type="match status" value="1"/>
</dbReference>
<dbReference type="GO" id="GO:0008360">
    <property type="term" value="P:regulation of cell shape"/>
    <property type="evidence" value="ECO:0007669"/>
    <property type="project" value="UniProtKB-KW"/>
</dbReference>
<evidence type="ECO:0000313" key="8">
    <source>
        <dbReference type="EMBL" id="SUZ93254.1"/>
    </source>
</evidence>
<keyword evidence="3 7" id="KW-0812">Transmembrane</keyword>
<evidence type="ECO:0000256" key="7">
    <source>
        <dbReference type="SAM" id="Phobius"/>
    </source>
</evidence>
<comment type="subcellular location">
    <subcellularLocation>
        <location evidence="1">Cell membrane</location>
        <topology evidence="1">Multi-pass membrane protein</topology>
    </subcellularLocation>
</comment>
<name>A0A381RPS8_9ZZZZ</name>
<gene>
    <name evidence="8" type="ORF">METZ01_LOCUS46108</name>
</gene>
<feature type="transmembrane region" description="Helical" evidence="7">
    <location>
        <begin position="77"/>
        <end position="100"/>
    </location>
</feature>
<keyword evidence="2" id="KW-1003">Cell membrane</keyword>
<dbReference type="GO" id="GO:0005886">
    <property type="term" value="C:plasma membrane"/>
    <property type="evidence" value="ECO:0007669"/>
    <property type="project" value="UniProtKB-SubCell"/>
</dbReference>
<evidence type="ECO:0000256" key="6">
    <source>
        <dbReference type="ARBA" id="ARBA00023136"/>
    </source>
</evidence>
<keyword evidence="4" id="KW-0133">Cell shape</keyword>
<dbReference type="AlphaFoldDB" id="A0A381RPS8"/>